<dbReference type="GO" id="GO:0008623">
    <property type="term" value="C:CHRAC"/>
    <property type="evidence" value="ECO:0007669"/>
    <property type="project" value="TreeGrafter"/>
</dbReference>
<accession>A0A9Q0N211</accession>
<dbReference type="GO" id="GO:0031507">
    <property type="term" value="P:heterochromatin formation"/>
    <property type="evidence" value="ECO:0007669"/>
    <property type="project" value="TreeGrafter"/>
</dbReference>
<reference evidence="6" key="1">
    <citation type="submission" date="2022-07" db="EMBL/GenBank/DDBJ databases">
        <authorList>
            <person name="Trinca V."/>
            <person name="Uliana J.V.C."/>
            <person name="Torres T.T."/>
            <person name="Ward R.J."/>
            <person name="Monesi N."/>
        </authorList>
    </citation>
    <scope>NUCLEOTIDE SEQUENCE</scope>
    <source>
        <strain evidence="6">HSMRA1968</strain>
        <tissue evidence="6">Whole embryos</tissue>
    </source>
</reference>
<keyword evidence="7" id="KW-1185">Reference proteome</keyword>
<dbReference type="EMBL" id="WJQU01000002">
    <property type="protein sequence ID" value="KAJ6641184.1"/>
    <property type="molecule type" value="Genomic_DNA"/>
</dbReference>
<dbReference type="InterPro" id="IPR009072">
    <property type="entry name" value="Histone-fold"/>
</dbReference>
<dbReference type="InterPro" id="IPR003958">
    <property type="entry name" value="CBFA_NFYB_domain"/>
</dbReference>
<evidence type="ECO:0000256" key="1">
    <source>
        <dbReference type="ARBA" id="ARBA00004123"/>
    </source>
</evidence>
<dbReference type="InterPro" id="IPR051377">
    <property type="entry name" value="DNA_Pol-Epsilon_Subunit"/>
</dbReference>
<evidence type="ECO:0000256" key="3">
    <source>
        <dbReference type="ARBA" id="ARBA00039793"/>
    </source>
</evidence>
<dbReference type="OrthoDB" id="1707486at2759"/>
<comment type="caution">
    <text evidence="6">The sequence shown here is derived from an EMBL/GenBank/DDBJ whole genome shotgun (WGS) entry which is preliminary data.</text>
</comment>
<dbReference type="AlphaFoldDB" id="A0A9Q0N211"/>
<feature type="non-terminal residue" evidence="6">
    <location>
        <position position="130"/>
    </location>
</feature>
<dbReference type="CDD" id="cd22928">
    <property type="entry name" value="HFD_POLE3_DPB4"/>
    <property type="match status" value="1"/>
</dbReference>
<keyword evidence="2" id="KW-0539">Nucleus</keyword>
<name>A0A9Q0N211_9DIPT</name>
<evidence type="ECO:0000256" key="4">
    <source>
        <dbReference type="SAM" id="MobiDB-lite"/>
    </source>
</evidence>
<gene>
    <name evidence="6" type="primary">Pole3</name>
    <name evidence="6" type="ORF">Bhyg_06119</name>
</gene>
<dbReference type="Pfam" id="PF00808">
    <property type="entry name" value="CBFD_NFYB_HMF"/>
    <property type="match status" value="1"/>
</dbReference>
<evidence type="ECO:0000313" key="7">
    <source>
        <dbReference type="Proteomes" id="UP001151699"/>
    </source>
</evidence>
<feature type="compositionally biased region" description="Acidic residues" evidence="4">
    <location>
        <begin position="112"/>
        <end position="130"/>
    </location>
</feature>
<proteinExistence type="predicted"/>
<dbReference type="GO" id="GO:0008622">
    <property type="term" value="C:epsilon DNA polymerase complex"/>
    <property type="evidence" value="ECO:0007669"/>
    <property type="project" value="TreeGrafter"/>
</dbReference>
<dbReference type="Proteomes" id="UP001151699">
    <property type="component" value="Chromosome B"/>
</dbReference>
<evidence type="ECO:0000313" key="6">
    <source>
        <dbReference type="EMBL" id="KAJ6641184.1"/>
    </source>
</evidence>
<protein>
    <recommendedName>
        <fullName evidence="3">DNA polymerase epsilon subunit 3</fullName>
    </recommendedName>
</protein>
<dbReference type="GO" id="GO:0046982">
    <property type="term" value="F:protein heterodimerization activity"/>
    <property type="evidence" value="ECO:0007669"/>
    <property type="project" value="InterPro"/>
</dbReference>
<comment type="subcellular location">
    <subcellularLocation>
        <location evidence="1">Nucleus</location>
    </subcellularLocation>
</comment>
<dbReference type="PANTHER" id="PTHR46172:SF1">
    <property type="entry name" value="DNA POLYMERASE EPSILON SUBUNIT 3"/>
    <property type="match status" value="1"/>
</dbReference>
<evidence type="ECO:0000259" key="5">
    <source>
        <dbReference type="Pfam" id="PF00808"/>
    </source>
</evidence>
<organism evidence="6 7">
    <name type="scientific">Pseudolycoriella hygida</name>
    <dbReference type="NCBI Taxonomy" id="35572"/>
    <lineage>
        <taxon>Eukaryota</taxon>
        <taxon>Metazoa</taxon>
        <taxon>Ecdysozoa</taxon>
        <taxon>Arthropoda</taxon>
        <taxon>Hexapoda</taxon>
        <taxon>Insecta</taxon>
        <taxon>Pterygota</taxon>
        <taxon>Neoptera</taxon>
        <taxon>Endopterygota</taxon>
        <taxon>Diptera</taxon>
        <taxon>Nematocera</taxon>
        <taxon>Sciaroidea</taxon>
        <taxon>Sciaridae</taxon>
        <taxon>Pseudolycoriella</taxon>
    </lineage>
</organism>
<dbReference type="Gene3D" id="1.10.20.10">
    <property type="entry name" value="Histone, subunit A"/>
    <property type="match status" value="1"/>
</dbReference>
<dbReference type="SUPFAM" id="SSF47113">
    <property type="entry name" value="Histone-fold"/>
    <property type="match status" value="1"/>
</dbReference>
<feature type="compositionally biased region" description="Basic and acidic residues" evidence="4">
    <location>
        <begin position="94"/>
        <end position="111"/>
    </location>
</feature>
<sequence>MVEKIQDLNLPTAVVTRLIKDALPDGTNIGKEARIAISKAASVFIIYLSSAAINEAKKLKHKTMTPQNIFDALEEIDFENFIDPLRESLEQYKQSIKDKKASKQGSDKKEAEEETQEAEEEIQEGEEEIQ</sequence>
<dbReference type="GO" id="GO:0006974">
    <property type="term" value="P:DNA damage response"/>
    <property type="evidence" value="ECO:0007669"/>
    <property type="project" value="TreeGrafter"/>
</dbReference>
<dbReference type="PANTHER" id="PTHR46172">
    <property type="entry name" value="DNA POLYMERASE EPSILON SUBUNIT 3"/>
    <property type="match status" value="1"/>
</dbReference>
<feature type="domain" description="Transcription factor CBF/NF-Y/archaeal histone" evidence="5">
    <location>
        <begin position="9"/>
        <end position="72"/>
    </location>
</feature>
<dbReference type="GO" id="GO:0031490">
    <property type="term" value="F:chromatin DNA binding"/>
    <property type="evidence" value="ECO:0007669"/>
    <property type="project" value="TreeGrafter"/>
</dbReference>
<evidence type="ECO:0000256" key="2">
    <source>
        <dbReference type="ARBA" id="ARBA00023242"/>
    </source>
</evidence>
<dbReference type="GO" id="GO:0006272">
    <property type="term" value="P:leading strand elongation"/>
    <property type="evidence" value="ECO:0007669"/>
    <property type="project" value="TreeGrafter"/>
</dbReference>
<feature type="region of interest" description="Disordered" evidence="4">
    <location>
        <begin position="94"/>
        <end position="130"/>
    </location>
</feature>